<organism evidence="1 2">
    <name type="scientific">Allomesorhizobium camelthorni</name>
    <dbReference type="NCBI Taxonomy" id="475069"/>
    <lineage>
        <taxon>Bacteria</taxon>
        <taxon>Pseudomonadati</taxon>
        <taxon>Pseudomonadota</taxon>
        <taxon>Alphaproteobacteria</taxon>
        <taxon>Hyphomicrobiales</taxon>
        <taxon>Phyllobacteriaceae</taxon>
        <taxon>Allomesorhizobium</taxon>
    </lineage>
</organism>
<accession>A0A6G4W5E0</accession>
<name>A0A6G4W5E0_9HYPH</name>
<sequence length="96" mass="10116">MAPASILSRKAGCGLEKSGDDLETAIKTNNLQDKRIAGADDRRQAREFIPIVLQTASAIPTAHRIVDKAGSDTVAGAAMAEPASFCTFDHRPGPIL</sequence>
<comment type="caution">
    <text evidence="1">The sequence shown here is derived from an EMBL/GenBank/DDBJ whole genome shotgun (WGS) entry which is preliminary data.</text>
</comment>
<dbReference type="RefSeq" id="WP_165022557.1">
    <property type="nucleotide sequence ID" value="NZ_JAAKZF010000001.1"/>
</dbReference>
<evidence type="ECO:0000313" key="2">
    <source>
        <dbReference type="Proteomes" id="UP001642900"/>
    </source>
</evidence>
<protein>
    <submittedName>
        <fullName evidence="1">Uncharacterized protein</fullName>
    </submittedName>
</protein>
<proteinExistence type="predicted"/>
<dbReference type="Proteomes" id="UP001642900">
    <property type="component" value="Unassembled WGS sequence"/>
</dbReference>
<reference evidence="1 2" key="1">
    <citation type="submission" date="2020-02" db="EMBL/GenBank/DDBJ databases">
        <title>Genome sequence of strain CCNWXJ40-4.</title>
        <authorList>
            <person name="Gao J."/>
            <person name="Sun J."/>
        </authorList>
    </citation>
    <scope>NUCLEOTIDE SEQUENCE [LARGE SCALE GENOMIC DNA]</scope>
    <source>
        <strain evidence="1 2">CCNWXJ 40-4</strain>
    </source>
</reference>
<evidence type="ECO:0000313" key="1">
    <source>
        <dbReference type="EMBL" id="NGO49965.1"/>
    </source>
</evidence>
<gene>
    <name evidence="1" type="ORF">G6N73_02025</name>
</gene>
<dbReference type="AlphaFoldDB" id="A0A6G4W5E0"/>
<dbReference type="EMBL" id="JAAKZF010000001">
    <property type="protein sequence ID" value="NGO49965.1"/>
    <property type="molecule type" value="Genomic_DNA"/>
</dbReference>
<keyword evidence="2" id="KW-1185">Reference proteome</keyword>